<feature type="domain" description="Cyclic nucleotide-binding" evidence="1">
    <location>
        <begin position="25"/>
        <end position="118"/>
    </location>
</feature>
<gene>
    <name evidence="2" type="ORF">LX69_02648</name>
</gene>
<dbReference type="OrthoDB" id="792939at2"/>
<evidence type="ECO:0000259" key="1">
    <source>
        <dbReference type="PROSITE" id="PS50042"/>
    </source>
</evidence>
<evidence type="ECO:0000313" key="3">
    <source>
        <dbReference type="Proteomes" id="UP000249239"/>
    </source>
</evidence>
<dbReference type="RefSeq" id="WP_111446490.1">
    <property type="nucleotide sequence ID" value="NZ_QKZK01000025.1"/>
</dbReference>
<dbReference type="InterPro" id="IPR018490">
    <property type="entry name" value="cNMP-bd_dom_sf"/>
</dbReference>
<dbReference type="Gene3D" id="2.60.120.10">
    <property type="entry name" value="Jelly Rolls"/>
    <property type="match status" value="1"/>
</dbReference>
<dbReference type="InterPro" id="IPR000595">
    <property type="entry name" value="cNMP-bd_dom"/>
</dbReference>
<evidence type="ECO:0000313" key="2">
    <source>
        <dbReference type="EMBL" id="PZX13537.1"/>
    </source>
</evidence>
<reference evidence="2 3" key="1">
    <citation type="submission" date="2018-06" db="EMBL/GenBank/DDBJ databases">
        <title>Genomic Encyclopedia of Archaeal and Bacterial Type Strains, Phase II (KMG-II): from individual species to whole genera.</title>
        <authorList>
            <person name="Goeker M."/>
        </authorList>
    </citation>
    <scope>NUCLEOTIDE SEQUENCE [LARGE SCALE GENOMIC DNA]</scope>
    <source>
        <strain evidence="2 3">DSM 6779</strain>
    </source>
</reference>
<dbReference type="AlphaFoldDB" id="A0A2W7N5D9"/>
<name>A0A2W7N5D9_9BACT</name>
<keyword evidence="3" id="KW-1185">Reference proteome</keyword>
<dbReference type="SUPFAM" id="SSF51206">
    <property type="entry name" value="cAMP-binding domain-like"/>
    <property type="match status" value="1"/>
</dbReference>
<sequence length="194" mass="22640">MKEKARHDFKNIISGKIHVNDAEWELLDTFFDVIETQSGQVIQMPGKQAGYYFFVLEGALRMYAQNDEKEVTHNVYNHRRFVADVISIRYKQPSSFFIEALVPGLIICFDANRLDKLLTISPTFEKIALMMYEQSLFEEMLRVNEILTLSPFNQYLHFVNIHKNIVPQLSQTKIAACLNVTPETISRFRKRMSL</sequence>
<dbReference type="CDD" id="cd00038">
    <property type="entry name" value="CAP_ED"/>
    <property type="match status" value="1"/>
</dbReference>
<dbReference type="Proteomes" id="UP000249239">
    <property type="component" value="Unassembled WGS sequence"/>
</dbReference>
<protein>
    <submittedName>
        <fullName evidence="2">CRP-like cAMP-binding protein</fullName>
    </submittedName>
</protein>
<comment type="caution">
    <text evidence="2">The sequence shown here is derived from an EMBL/GenBank/DDBJ whole genome shotgun (WGS) entry which is preliminary data.</text>
</comment>
<dbReference type="InterPro" id="IPR014710">
    <property type="entry name" value="RmlC-like_jellyroll"/>
</dbReference>
<proteinExistence type="predicted"/>
<dbReference type="PROSITE" id="PS50042">
    <property type="entry name" value="CNMP_BINDING_3"/>
    <property type="match status" value="1"/>
</dbReference>
<accession>A0A2W7N5D9</accession>
<organism evidence="2 3">
    <name type="scientific">Breznakibacter xylanolyticus</name>
    <dbReference type="NCBI Taxonomy" id="990"/>
    <lineage>
        <taxon>Bacteria</taxon>
        <taxon>Pseudomonadati</taxon>
        <taxon>Bacteroidota</taxon>
        <taxon>Bacteroidia</taxon>
        <taxon>Marinilabiliales</taxon>
        <taxon>Marinilabiliaceae</taxon>
        <taxon>Breznakibacter</taxon>
    </lineage>
</organism>
<dbReference type="EMBL" id="QKZK01000025">
    <property type="protein sequence ID" value="PZX13537.1"/>
    <property type="molecule type" value="Genomic_DNA"/>
</dbReference>
<dbReference type="Pfam" id="PF00027">
    <property type="entry name" value="cNMP_binding"/>
    <property type="match status" value="1"/>
</dbReference>